<proteinExistence type="predicted"/>
<dbReference type="Proteomes" id="UP000663792">
    <property type="component" value="Unassembled WGS sequence"/>
</dbReference>
<dbReference type="AlphaFoldDB" id="A0A938YFW5"/>
<name>A0A938YFW5_9ACTN</name>
<accession>A0A938YFW5</accession>
<dbReference type="EMBL" id="JAERWK010000020">
    <property type="protein sequence ID" value="MBM9468786.1"/>
    <property type="molecule type" value="Genomic_DNA"/>
</dbReference>
<dbReference type="PROSITE" id="PS51257">
    <property type="entry name" value="PROKAR_LIPOPROTEIN"/>
    <property type="match status" value="1"/>
</dbReference>
<evidence type="ECO:0000313" key="2">
    <source>
        <dbReference type="Proteomes" id="UP000663792"/>
    </source>
</evidence>
<gene>
    <name evidence="1" type="ORF">JL106_15995</name>
</gene>
<comment type="caution">
    <text evidence="1">The sequence shown here is derived from an EMBL/GenBank/DDBJ whole genome shotgun (WGS) entry which is preliminary data.</text>
</comment>
<sequence>MADVEGRIWTRFACGLLTVALLGTAACSDRDAANSDRSIETFTIGVPDSQVMNPGIYASLSEDRAQVHIDFINGTYCGIEPSEMSIDGPTMHLKYSFETPQPANLACDASGSWERNSFRLSRPLDHGEALSVVMDSPDLSAPTTIAVSP</sequence>
<evidence type="ECO:0000313" key="1">
    <source>
        <dbReference type="EMBL" id="MBM9468786.1"/>
    </source>
</evidence>
<dbReference type="RefSeq" id="WP_205261727.1">
    <property type="nucleotide sequence ID" value="NZ_JAERWK010000020.1"/>
</dbReference>
<keyword evidence="2" id="KW-1185">Reference proteome</keyword>
<protein>
    <submittedName>
        <fullName evidence="1">Uncharacterized protein</fullName>
    </submittedName>
</protein>
<organism evidence="1 2">
    <name type="scientific">Nakamurella leprariae</name>
    <dbReference type="NCBI Taxonomy" id="2803911"/>
    <lineage>
        <taxon>Bacteria</taxon>
        <taxon>Bacillati</taxon>
        <taxon>Actinomycetota</taxon>
        <taxon>Actinomycetes</taxon>
        <taxon>Nakamurellales</taxon>
        <taxon>Nakamurellaceae</taxon>
        <taxon>Nakamurella</taxon>
    </lineage>
</organism>
<reference evidence="1" key="1">
    <citation type="submission" date="2021-01" db="EMBL/GenBank/DDBJ databases">
        <title>YIM 132084 draft genome.</title>
        <authorList>
            <person name="An D."/>
        </authorList>
    </citation>
    <scope>NUCLEOTIDE SEQUENCE</scope>
    <source>
        <strain evidence="1">YIM 132084</strain>
    </source>
</reference>